<evidence type="ECO:0008006" key="5">
    <source>
        <dbReference type="Google" id="ProtNLM"/>
    </source>
</evidence>
<dbReference type="OrthoDB" id="1421255at2"/>
<keyword evidence="1" id="KW-0175">Coiled coil</keyword>
<feature type="coiled-coil region" evidence="1">
    <location>
        <begin position="140"/>
        <end position="167"/>
    </location>
</feature>
<gene>
    <name evidence="3" type="ORF">Rain11_2593</name>
</gene>
<dbReference type="RefSeq" id="WP_101359852.1">
    <property type="nucleotide sequence ID" value="NZ_NKXO01000065.1"/>
</dbReference>
<accession>A0A2N3I338</accession>
<protein>
    <recommendedName>
        <fullName evidence="5">DUF4407 domain-containing protein</fullName>
    </recommendedName>
</protein>
<keyword evidence="2" id="KW-0812">Transmembrane</keyword>
<evidence type="ECO:0000256" key="2">
    <source>
        <dbReference type="SAM" id="Phobius"/>
    </source>
</evidence>
<keyword evidence="2" id="KW-0472">Membrane</keyword>
<dbReference type="InterPro" id="IPR025519">
    <property type="entry name" value="DUF4407"/>
</dbReference>
<reference evidence="3 4" key="1">
    <citation type="submission" date="2017-06" db="EMBL/GenBank/DDBJ databases">
        <title>Raineya orbicola gen. nov., sp. nov. a slightly thermophilic bacterium of the phylum Bacteroidetes and the description of Raineyaceae fam. nov.</title>
        <authorList>
            <person name="Albuquerque L."/>
            <person name="Polonia A.R.M."/>
            <person name="Barroso C."/>
            <person name="Froufe H.J.C."/>
            <person name="Lage O."/>
            <person name="Lobo-Da-Cunha A."/>
            <person name="Egas C."/>
            <person name="Da Costa M.S."/>
        </authorList>
    </citation>
    <scope>NUCLEOTIDE SEQUENCE [LARGE SCALE GENOMIC DNA]</scope>
    <source>
        <strain evidence="3 4">SPSPC-11</strain>
    </source>
</reference>
<dbReference type="EMBL" id="NKXO01000065">
    <property type="protein sequence ID" value="PKQ64706.1"/>
    <property type="molecule type" value="Genomic_DNA"/>
</dbReference>
<dbReference type="Pfam" id="PF14362">
    <property type="entry name" value="DUF4407"/>
    <property type="match status" value="1"/>
</dbReference>
<dbReference type="Proteomes" id="UP000233387">
    <property type="component" value="Unassembled WGS sequence"/>
</dbReference>
<dbReference type="AlphaFoldDB" id="A0A2N3I338"/>
<feature type="transmembrane region" description="Helical" evidence="2">
    <location>
        <begin position="269"/>
        <end position="290"/>
    </location>
</feature>
<evidence type="ECO:0000313" key="3">
    <source>
        <dbReference type="EMBL" id="PKQ64706.1"/>
    </source>
</evidence>
<keyword evidence="4" id="KW-1185">Reference proteome</keyword>
<feature type="transmembrane region" description="Helical" evidence="2">
    <location>
        <begin position="66"/>
        <end position="85"/>
    </location>
</feature>
<feature type="transmembrane region" description="Helical" evidence="2">
    <location>
        <begin position="35"/>
        <end position="54"/>
    </location>
</feature>
<proteinExistence type="predicted"/>
<feature type="transmembrane region" description="Helical" evidence="2">
    <location>
        <begin position="6"/>
        <end position="23"/>
    </location>
</feature>
<evidence type="ECO:0000313" key="4">
    <source>
        <dbReference type="Proteomes" id="UP000233387"/>
    </source>
</evidence>
<feature type="coiled-coil region" evidence="1">
    <location>
        <begin position="212"/>
        <end position="239"/>
    </location>
</feature>
<organism evidence="3 4">
    <name type="scientific">Raineya orbicola</name>
    <dbReference type="NCBI Taxonomy" id="2016530"/>
    <lineage>
        <taxon>Bacteria</taxon>
        <taxon>Pseudomonadati</taxon>
        <taxon>Bacteroidota</taxon>
        <taxon>Cytophagia</taxon>
        <taxon>Cytophagales</taxon>
        <taxon>Raineyaceae</taxon>
        <taxon>Raineya</taxon>
    </lineage>
</organism>
<name>A0A2N3I338_9BACT</name>
<evidence type="ECO:0000256" key="1">
    <source>
        <dbReference type="SAM" id="Coils"/>
    </source>
</evidence>
<comment type="caution">
    <text evidence="3">The sequence shown here is derived from an EMBL/GenBank/DDBJ whole genome shotgun (WGS) entry which is preliminary data.</text>
</comment>
<keyword evidence="2" id="KW-1133">Transmembrane helix</keyword>
<sequence>MKKSFWIRLGCWLIGYNYFLIKNCSEAAAKTVKKYLSALLVISTLWAFIGYTFAQRYLKTNEITSAVVSALMVFIVIQIERQIILSAKNKLASISRFFLGLVMATIGAIITDQILFKDDIEKYKIEDIQRKVNEILPVKTQELKQQIQVIDKNIEEKEKERAQIIEEITKSPTISIISTSTKREKNEETGEIEITGNQVNTQQIPNPKIEFVRKIDEQIKILREEKSKKENEVINSRESIEKELSSKIGLLDELKVLLNIILESKISGMVWGLFFCFFLFIELLVLLVKWTENYNDYDRLVIYQKEVSIKQIDELASKYVKSESRL</sequence>
<feature type="transmembrane region" description="Helical" evidence="2">
    <location>
        <begin position="97"/>
        <end position="116"/>
    </location>
</feature>